<accession>A0ABS4UJE1</accession>
<keyword evidence="3" id="KW-0804">Transcription</keyword>
<comment type="caution">
    <text evidence="5">The sequence shown here is derived from an EMBL/GenBank/DDBJ whole genome shotgun (WGS) entry which is preliminary data.</text>
</comment>
<dbReference type="InterPro" id="IPR010982">
    <property type="entry name" value="Lambda_DNA-bd_dom_sf"/>
</dbReference>
<dbReference type="InterPro" id="IPR000843">
    <property type="entry name" value="HTH_LacI"/>
</dbReference>
<dbReference type="SUPFAM" id="SSF47413">
    <property type="entry name" value="lambda repressor-like DNA-binding domains"/>
    <property type="match status" value="1"/>
</dbReference>
<dbReference type="Gene3D" id="1.10.260.40">
    <property type="entry name" value="lambda repressor-like DNA-binding domains"/>
    <property type="match status" value="1"/>
</dbReference>
<dbReference type="PANTHER" id="PTHR30146">
    <property type="entry name" value="LACI-RELATED TRANSCRIPTIONAL REPRESSOR"/>
    <property type="match status" value="1"/>
</dbReference>
<evidence type="ECO:0000313" key="5">
    <source>
        <dbReference type="EMBL" id="MBP2351671.1"/>
    </source>
</evidence>
<evidence type="ECO:0000256" key="1">
    <source>
        <dbReference type="ARBA" id="ARBA00023015"/>
    </source>
</evidence>
<keyword evidence="6" id="KW-1185">Reference proteome</keyword>
<dbReference type="PANTHER" id="PTHR30146:SF138">
    <property type="entry name" value="TRANSCRIPTIONAL REGULATORY PROTEIN"/>
    <property type="match status" value="1"/>
</dbReference>
<dbReference type="CDD" id="cd01392">
    <property type="entry name" value="HTH_LacI"/>
    <property type="match status" value="1"/>
</dbReference>
<dbReference type="CDD" id="cd06267">
    <property type="entry name" value="PBP1_LacI_sugar_binding-like"/>
    <property type="match status" value="1"/>
</dbReference>
<dbReference type="InterPro" id="IPR001761">
    <property type="entry name" value="Peripla_BP/Lac1_sug-bd_dom"/>
</dbReference>
<sequence length="329" mass="34482">MTVTVRDIAREAGVSAATVSRALARPDSVAPDTRQRVIEVAGRLGYVAAPSRRSDGRSATASIGLVVPDLDNPTFASLLKSAEQRCRVRGYAVLVGDCEKDAEIEADLVRDLSGRVDGLVICSPRSEPGTIAAFAEQVPLLVVDGHGEGLTSVTVDYTGGMDQVVTHLTALGHRQLAYAGGRTSTWSELERREGLRRALAERGLPEYVDLGAFTAGIAGGYAAADQLLATPATAIVCINTLVALGLINRLNQRGLSVPGDMSIVEFDTANTSRLASPLLTTVAPPPGTVGWTAADVMVQTIENPADTVNSRKIPVELSIQQSTGAPRSS</sequence>
<dbReference type="Pfam" id="PF00532">
    <property type="entry name" value="Peripla_BP_1"/>
    <property type="match status" value="1"/>
</dbReference>
<dbReference type="EMBL" id="JAGINT010000001">
    <property type="protein sequence ID" value="MBP2351671.1"/>
    <property type="molecule type" value="Genomic_DNA"/>
</dbReference>
<dbReference type="PROSITE" id="PS00356">
    <property type="entry name" value="HTH_LACI_1"/>
    <property type="match status" value="1"/>
</dbReference>
<proteinExistence type="predicted"/>
<keyword evidence="1" id="KW-0805">Transcription regulation</keyword>
<name>A0ABS4UJE1_9ACTN</name>
<organism evidence="5 6">
    <name type="scientific">Kribbella aluminosa</name>
    <dbReference type="NCBI Taxonomy" id="416017"/>
    <lineage>
        <taxon>Bacteria</taxon>
        <taxon>Bacillati</taxon>
        <taxon>Actinomycetota</taxon>
        <taxon>Actinomycetes</taxon>
        <taxon>Propionibacteriales</taxon>
        <taxon>Kribbellaceae</taxon>
        <taxon>Kribbella</taxon>
    </lineage>
</organism>
<evidence type="ECO:0000256" key="3">
    <source>
        <dbReference type="ARBA" id="ARBA00023163"/>
    </source>
</evidence>
<dbReference type="Pfam" id="PF00356">
    <property type="entry name" value="LacI"/>
    <property type="match status" value="1"/>
</dbReference>
<protein>
    <submittedName>
        <fullName evidence="5">LacI family transcriptional regulator</fullName>
    </submittedName>
</protein>
<gene>
    <name evidence="5" type="ORF">JOF29_002754</name>
</gene>
<dbReference type="InterPro" id="IPR028082">
    <property type="entry name" value="Peripla_BP_I"/>
</dbReference>
<dbReference type="Proteomes" id="UP000755585">
    <property type="component" value="Unassembled WGS sequence"/>
</dbReference>
<dbReference type="SMART" id="SM00354">
    <property type="entry name" value="HTH_LACI"/>
    <property type="match status" value="1"/>
</dbReference>
<evidence type="ECO:0000313" key="6">
    <source>
        <dbReference type="Proteomes" id="UP000755585"/>
    </source>
</evidence>
<dbReference type="RefSeq" id="WP_209694548.1">
    <property type="nucleotide sequence ID" value="NZ_BAAAVU010000013.1"/>
</dbReference>
<dbReference type="SUPFAM" id="SSF53822">
    <property type="entry name" value="Periplasmic binding protein-like I"/>
    <property type="match status" value="1"/>
</dbReference>
<reference evidence="5 6" key="1">
    <citation type="submission" date="2021-03" db="EMBL/GenBank/DDBJ databases">
        <title>Sequencing the genomes of 1000 actinobacteria strains.</title>
        <authorList>
            <person name="Klenk H.-P."/>
        </authorList>
    </citation>
    <scope>NUCLEOTIDE SEQUENCE [LARGE SCALE GENOMIC DNA]</scope>
    <source>
        <strain evidence="5 6">DSM 18824</strain>
    </source>
</reference>
<keyword evidence="2" id="KW-0238">DNA-binding</keyword>
<dbReference type="Gene3D" id="3.40.50.2300">
    <property type="match status" value="2"/>
</dbReference>
<dbReference type="PROSITE" id="PS50932">
    <property type="entry name" value="HTH_LACI_2"/>
    <property type="match status" value="1"/>
</dbReference>
<feature type="domain" description="HTH lacI-type" evidence="4">
    <location>
        <begin position="3"/>
        <end position="57"/>
    </location>
</feature>
<evidence type="ECO:0000259" key="4">
    <source>
        <dbReference type="PROSITE" id="PS50932"/>
    </source>
</evidence>
<evidence type="ECO:0000256" key="2">
    <source>
        <dbReference type="ARBA" id="ARBA00023125"/>
    </source>
</evidence>